<organism evidence="3 4">
    <name type="scientific">Petromyzon marinus</name>
    <name type="common">Sea lamprey</name>
    <dbReference type="NCBI Taxonomy" id="7757"/>
    <lineage>
        <taxon>Eukaryota</taxon>
        <taxon>Metazoa</taxon>
        <taxon>Chordata</taxon>
        <taxon>Craniata</taxon>
        <taxon>Vertebrata</taxon>
        <taxon>Cyclostomata</taxon>
        <taxon>Hyperoartia</taxon>
        <taxon>Petromyzontiformes</taxon>
        <taxon>Petromyzontidae</taxon>
        <taxon>Petromyzon</taxon>
    </lineage>
</organism>
<dbReference type="GO" id="GO:0005525">
    <property type="term" value="F:GTP binding"/>
    <property type="evidence" value="ECO:0007669"/>
    <property type="project" value="UniProtKB-KW"/>
</dbReference>
<dbReference type="InterPro" id="IPR005225">
    <property type="entry name" value="Small_GTP-bd"/>
</dbReference>
<accession>A0AAJ7WRV0</accession>
<reference evidence="4" key="1">
    <citation type="submission" date="2025-08" db="UniProtKB">
        <authorList>
            <consortium name="RefSeq"/>
        </authorList>
    </citation>
    <scope>IDENTIFICATION</scope>
    <source>
        <tissue evidence="4">Sperm</tissue>
    </source>
</reference>
<dbReference type="Gene3D" id="3.40.50.300">
    <property type="entry name" value="P-loop containing nucleotide triphosphate hydrolases"/>
    <property type="match status" value="1"/>
</dbReference>
<evidence type="ECO:0000256" key="1">
    <source>
        <dbReference type="ARBA" id="ARBA00022741"/>
    </source>
</evidence>
<name>A0AAJ7WRV0_PETMA</name>
<sequence length="207" mass="23560">MSARSPIDHGLRVKLVLIGESNVGKTSLLRRLARNQFIPNEVATVGVAFQSYVVHLEEAPVRLEIWDTAGQERHRMLTPIFFRNAEAAVLTYDISSQESFNKLQFWISELKEKSHPNVVMALAGSKCDLEVSRQVQHEEGARFAREHGMIFMETSAQAAMNVVELFHAIERVSKNHQLNTRGDLKKKRSKSITLQPPIQAERKCYHL</sequence>
<evidence type="ECO:0000256" key="2">
    <source>
        <dbReference type="ARBA" id="ARBA00023134"/>
    </source>
</evidence>
<dbReference type="PRINTS" id="PR00449">
    <property type="entry name" value="RASTRNSFRMNG"/>
</dbReference>
<dbReference type="Pfam" id="PF00071">
    <property type="entry name" value="Ras"/>
    <property type="match status" value="1"/>
</dbReference>
<dbReference type="SUPFAM" id="SSF52540">
    <property type="entry name" value="P-loop containing nucleoside triphosphate hydrolases"/>
    <property type="match status" value="1"/>
</dbReference>
<dbReference type="RefSeq" id="XP_032807502.1">
    <property type="nucleotide sequence ID" value="XM_032951611.1"/>
</dbReference>
<evidence type="ECO:0000313" key="3">
    <source>
        <dbReference type="Proteomes" id="UP001318040"/>
    </source>
</evidence>
<keyword evidence="2" id="KW-0342">GTP-binding</keyword>
<dbReference type="PANTHER" id="PTHR47977">
    <property type="entry name" value="RAS-RELATED PROTEIN RAB"/>
    <property type="match status" value="1"/>
</dbReference>
<dbReference type="SMART" id="SM00173">
    <property type="entry name" value="RAS"/>
    <property type="match status" value="1"/>
</dbReference>
<gene>
    <name evidence="4" type="primary">LOC116941039</name>
</gene>
<dbReference type="InterPro" id="IPR050227">
    <property type="entry name" value="Rab"/>
</dbReference>
<dbReference type="Proteomes" id="UP001318040">
    <property type="component" value="Chromosome 10"/>
</dbReference>
<dbReference type="PROSITE" id="PS51421">
    <property type="entry name" value="RAS"/>
    <property type="match status" value="1"/>
</dbReference>
<keyword evidence="3" id="KW-1185">Reference proteome</keyword>
<dbReference type="InterPro" id="IPR001806">
    <property type="entry name" value="Small_GTPase"/>
</dbReference>
<protein>
    <submittedName>
        <fullName evidence="4">Ras-related protein Rab5-like isoform X2</fullName>
    </submittedName>
</protein>
<dbReference type="SMART" id="SM00174">
    <property type="entry name" value="RHO"/>
    <property type="match status" value="1"/>
</dbReference>
<dbReference type="PROSITE" id="PS51420">
    <property type="entry name" value="RHO"/>
    <property type="match status" value="1"/>
</dbReference>
<dbReference type="NCBIfam" id="TIGR00231">
    <property type="entry name" value="small_GTP"/>
    <property type="match status" value="1"/>
</dbReference>
<dbReference type="SMART" id="SM00175">
    <property type="entry name" value="RAB"/>
    <property type="match status" value="1"/>
</dbReference>
<proteinExistence type="predicted"/>
<dbReference type="PROSITE" id="PS51419">
    <property type="entry name" value="RAB"/>
    <property type="match status" value="1"/>
</dbReference>
<dbReference type="FunFam" id="3.40.50.300:FF:000808">
    <property type="entry name" value="Small GTP-binding protein, putative"/>
    <property type="match status" value="1"/>
</dbReference>
<dbReference type="AlphaFoldDB" id="A0AAJ7WRV0"/>
<dbReference type="GeneID" id="116941039"/>
<evidence type="ECO:0000313" key="4">
    <source>
        <dbReference type="RefSeq" id="XP_032807502.1"/>
    </source>
</evidence>
<keyword evidence="1" id="KW-0547">Nucleotide-binding</keyword>
<dbReference type="SMART" id="SM00176">
    <property type="entry name" value="RAN"/>
    <property type="match status" value="1"/>
</dbReference>
<dbReference type="GO" id="GO:0003924">
    <property type="term" value="F:GTPase activity"/>
    <property type="evidence" value="ECO:0007669"/>
    <property type="project" value="InterPro"/>
</dbReference>
<dbReference type="InterPro" id="IPR027417">
    <property type="entry name" value="P-loop_NTPase"/>
</dbReference>